<sequence>MEDRGYWRHERIAFLALSTLKGVGFRTLYKISKSGISFSAALRDPIAAGLEKFMLEFPAGDFEGQKKLWESGVAEAKKLGNLKISLMFIKELRFPQKLAVIHDNPEWLFVQGNVDNLYMPAVSIVGTRKPSDDGIFLTKFVVSALAHHKCVTVSGLALGIDQTAHVESMRYGIPTVAVLGTGILENYPRGSEALRGKILDEGGTIITEYLPSQSYSAENFVRRNRLQAALADLLIPAEWQIKSGTAHTVKFASQYGKKIVNLHLPMSRELKPELSFSEDAYGALCLEIPKDTQFLAGLISVITEPELTSISDPPEYVLPEGSENSTVSSEPNSSDESRSLVEPEDKEDSTEPNKDIDPQIPLL</sequence>
<comment type="caution">
    <text evidence="4">The sequence shown here is derived from an EMBL/GenBank/DDBJ whole genome shotgun (WGS) entry which is preliminary data.</text>
</comment>
<name>A0A3M2W7B3_PSESI</name>
<feature type="region of interest" description="Disordered" evidence="2">
    <location>
        <begin position="310"/>
        <end position="363"/>
    </location>
</feature>
<dbReference type="PANTHER" id="PTHR43022:SF1">
    <property type="entry name" value="PROTEIN SMF"/>
    <property type="match status" value="1"/>
</dbReference>
<dbReference type="EMBL" id="RBNR01000023">
    <property type="protein sequence ID" value="RML47414.1"/>
    <property type="molecule type" value="Genomic_DNA"/>
</dbReference>
<dbReference type="AlphaFoldDB" id="A0A3M2W7B3"/>
<evidence type="ECO:0000313" key="4">
    <source>
        <dbReference type="EMBL" id="RML47414.1"/>
    </source>
</evidence>
<comment type="similarity">
    <text evidence="1">Belongs to the DprA/Smf family.</text>
</comment>
<protein>
    <recommendedName>
        <fullName evidence="3">Smf/DprA SLOG domain-containing protein</fullName>
    </recommendedName>
</protein>
<evidence type="ECO:0000256" key="2">
    <source>
        <dbReference type="SAM" id="MobiDB-lite"/>
    </source>
</evidence>
<organism evidence="4 5">
    <name type="scientific">Pseudomonas syringae pv. ribicola</name>
    <dbReference type="NCBI Taxonomy" id="55398"/>
    <lineage>
        <taxon>Bacteria</taxon>
        <taxon>Pseudomonadati</taxon>
        <taxon>Pseudomonadota</taxon>
        <taxon>Gammaproteobacteria</taxon>
        <taxon>Pseudomonadales</taxon>
        <taxon>Pseudomonadaceae</taxon>
        <taxon>Pseudomonas</taxon>
    </lineage>
</organism>
<evidence type="ECO:0000256" key="1">
    <source>
        <dbReference type="ARBA" id="ARBA00006525"/>
    </source>
</evidence>
<dbReference type="Pfam" id="PF02481">
    <property type="entry name" value="DNA_processg_A"/>
    <property type="match status" value="1"/>
</dbReference>
<dbReference type="InterPro" id="IPR003488">
    <property type="entry name" value="DprA"/>
</dbReference>
<dbReference type="SUPFAM" id="SSF102405">
    <property type="entry name" value="MCP/YpsA-like"/>
    <property type="match status" value="1"/>
</dbReference>
<dbReference type="GO" id="GO:0009294">
    <property type="term" value="P:DNA-mediated transformation"/>
    <property type="evidence" value="ECO:0007669"/>
    <property type="project" value="InterPro"/>
</dbReference>
<evidence type="ECO:0000259" key="3">
    <source>
        <dbReference type="Pfam" id="PF02481"/>
    </source>
</evidence>
<dbReference type="InterPro" id="IPR057666">
    <property type="entry name" value="DrpA_SLOG"/>
</dbReference>
<feature type="compositionally biased region" description="Low complexity" evidence="2">
    <location>
        <begin position="322"/>
        <end position="334"/>
    </location>
</feature>
<reference evidence="4 5" key="1">
    <citation type="submission" date="2018-08" db="EMBL/GenBank/DDBJ databases">
        <title>Recombination of ecologically and evolutionarily significant loci maintains genetic cohesion in the Pseudomonas syringae species complex.</title>
        <authorList>
            <person name="Dillon M."/>
            <person name="Thakur S."/>
            <person name="Almeida R.N.D."/>
            <person name="Weir B.S."/>
            <person name="Guttman D.S."/>
        </authorList>
    </citation>
    <scope>NUCLEOTIDE SEQUENCE [LARGE SCALE GENOMIC DNA]</scope>
    <source>
        <strain evidence="4 5">ICMP 3883</strain>
    </source>
</reference>
<dbReference type="Proteomes" id="UP000280292">
    <property type="component" value="Unassembled WGS sequence"/>
</dbReference>
<gene>
    <name evidence="4" type="ORF">ALQ95_03883</name>
</gene>
<feature type="domain" description="Smf/DprA SLOG" evidence="3">
    <location>
        <begin position="86"/>
        <end position="264"/>
    </location>
</feature>
<accession>A0A3M2W7B3</accession>
<proteinExistence type="inferred from homology"/>
<feature type="compositionally biased region" description="Basic and acidic residues" evidence="2">
    <location>
        <begin position="335"/>
        <end position="357"/>
    </location>
</feature>
<dbReference type="Gene3D" id="3.40.50.450">
    <property type="match status" value="1"/>
</dbReference>
<evidence type="ECO:0000313" key="5">
    <source>
        <dbReference type="Proteomes" id="UP000280292"/>
    </source>
</evidence>
<dbReference type="PANTHER" id="PTHR43022">
    <property type="entry name" value="PROTEIN SMF"/>
    <property type="match status" value="1"/>
</dbReference>